<evidence type="ECO:0000259" key="5">
    <source>
        <dbReference type="PROSITE" id="PS50927"/>
    </source>
</evidence>
<dbReference type="PANTHER" id="PTHR43712:SF1">
    <property type="entry name" value="HYPOTHETICAL O-METHYLTRANSFERASE (EUROFUNG)-RELATED"/>
    <property type="match status" value="1"/>
</dbReference>
<dbReference type="GO" id="GO:0008171">
    <property type="term" value="F:O-methyltransferase activity"/>
    <property type="evidence" value="ECO:0007669"/>
    <property type="project" value="InterPro"/>
</dbReference>
<organism evidence="6 7">
    <name type="scientific">Aspergillus niger</name>
    <dbReference type="NCBI Taxonomy" id="5061"/>
    <lineage>
        <taxon>Eukaryota</taxon>
        <taxon>Fungi</taxon>
        <taxon>Dikarya</taxon>
        <taxon>Ascomycota</taxon>
        <taxon>Pezizomycotina</taxon>
        <taxon>Eurotiomycetes</taxon>
        <taxon>Eurotiomycetidae</taxon>
        <taxon>Eurotiales</taxon>
        <taxon>Aspergillaceae</taxon>
        <taxon>Aspergillus</taxon>
        <taxon>Aspergillus subgen. Circumdati</taxon>
    </lineage>
</organism>
<dbReference type="AlphaFoldDB" id="A0A100I3I7"/>
<dbReference type="PROSITE" id="PS50927">
    <property type="entry name" value="BULB_LECTIN"/>
    <property type="match status" value="1"/>
</dbReference>
<dbReference type="Pfam" id="PF08100">
    <property type="entry name" value="Dimerisation"/>
    <property type="match status" value="1"/>
</dbReference>
<gene>
    <name evidence="6" type="ORF">ABL_00490</name>
</gene>
<dbReference type="Gene3D" id="2.90.10.10">
    <property type="entry name" value="Bulb-type lectin domain"/>
    <property type="match status" value="2"/>
</dbReference>
<dbReference type="Proteomes" id="UP000068243">
    <property type="component" value="Unassembled WGS sequence"/>
</dbReference>
<evidence type="ECO:0000256" key="4">
    <source>
        <dbReference type="SAM" id="MobiDB-lite"/>
    </source>
</evidence>
<dbReference type="Pfam" id="PF00891">
    <property type="entry name" value="Methyltransf_2"/>
    <property type="match status" value="1"/>
</dbReference>
<reference evidence="7" key="1">
    <citation type="journal article" date="2016" name="Genome Announc.">
        <title>Draft genome sequence of Aspergillus niger strain An76.</title>
        <authorList>
            <person name="Gong W."/>
            <person name="Cheng Z."/>
            <person name="Zhang H."/>
            <person name="Liu L."/>
            <person name="Gao P."/>
            <person name="Wang L."/>
        </authorList>
    </citation>
    <scope>NUCLEOTIDE SEQUENCE [LARGE SCALE GENOMIC DNA]</scope>
    <source>
        <strain evidence="7">An76</strain>
    </source>
</reference>
<dbReference type="PANTHER" id="PTHR43712">
    <property type="entry name" value="PUTATIVE (AFU_ORTHOLOGUE AFUA_4G14580)-RELATED"/>
    <property type="match status" value="1"/>
</dbReference>
<dbReference type="SUPFAM" id="SSF51110">
    <property type="entry name" value="alpha-D-mannose-specific plant lectins"/>
    <property type="match status" value="1"/>
</dbReference>
<dbReference type="InterPro" id="IPR001480">
    <property type="entry name" value="Bulb-type_lectin_dom"/>
</dbReference>
<dbReference type="VEuPathDB" id="FungiDB:ATCC64974_17160"/>
<dbReference type="InterPro" id="IPR016461">
    <property type="entry name" value="COMT-like"/>
</dbReference>
<feature type="compositionally biased region" description="Polar residues" evidence="4">
    <location>
        <begin position="118"/>
        <end position="129"/>
    </location>
</feature>
<dbReference type="InterPro" id="IPR036390">
    <property type="entry name" value="WH_DNA-bd_sf"/>
</dbReference>
<evidence type="ECO:0000256" key="2">
    <source>
        <dbReference type="ARBA" id="ARBA00022679"/>
    </source>
</evidence>
<feature type="region of interest" description="Disordered" evidence="4">
    <location>
        <begin position="105"/>
        <end position="132"/>
    </location>
</feature>
<dbReference type="VEuPathDB" id="FungiDB:An01g07720"/>
<dbReference type="VEuPathDB" id="FungiDB:ASPNIDRAFT2_1149798"/>
<dbReference type="PROSITE" id="PS51683">
    <property type="entry name" value="SAM_OMT_II"/>
    <property type="match status" value="1"/>
</dbReference>
<protein>
    <submittedName>
        <fullName evidence="6">O-methyltransferase</fullName>
    </submittedName>
</protein>
<dbReference type="InterPro" id="IPR029063">
    <property type="entry name" value="SAM-dependent_MTases_sf"/>
</dbReference>
<sequence>MSNTLRNGQWLIPGHSLQSTNGKTEFCVQSDGKLAIYQDGSCIFQNTAVQRQDIQGLKMQEDGNLCLYTIEGEKIWQTETAYCIVQDDGNIVLYKSGGSPIWASHTQDGTYTTGGGSQIPQPDSATGRTHPSKGAMTALNSGNGEFKHTMGWPLLELSQLFKYLTVYFSFYLTSNIPDSAYRFCKMGTIAHRDVALQQSLDQLVSATNVYQKSLSDEDRYKVLMNATQLIQTLRGPADMLYAQFENAANTGAIRTLLEAGVFEAIPTGGKSISATEISEKTGMDKELVVRHMRAATPVGPFREVGEEQYAHTPFSEIYLVPQMRAVYTSMMHDFVPGMMRNCEFLRQKNWKNEITLRNNPYSLVHNCEGKTAFEHLYENPSNFRRFNESMKAADSMLVTTGLYPFTQELGLLASDDTVTLVDIGGGRGHVIRQIKETEPDLKGRFILQDQASVIEDNGDEIEKYGIEAMGHDFFKPQPVKGALAYYIRRCLHNWPNAESQKILSNLAGAMDREKSRVLITEHIVPDVGGSMFHAWMDQTMMTFGGLERSTKDWAHLLDISGLELVKVWRAPGVPVGVVEARLK</sequence>
<dbReference type="SUPFAM" id="SSF46785">
    <property type="entry name" value="Winged helix' DNA-binding domain"/>
    <property type="match status" value="1"/>
</dbReference>
<proteinExistence type="predicted"/>
<dbReference type="Gene3D" id="1.10.10.10">
    <property type="entry name" value="Winged helix-like DNA-binding domain superfamily/Winged helix DNA-binding domain"/>
    <property type="match status" value="1"/>
</dbReference>
<name>A0A100I3I7_ASPNG</name>
<dbReference type="EMBL" id="BCMY01000001">
    <property type="protein sequence ID" value="GAQ34049.1"/>
    <property type="molecule type" value="Genomic_DNA"/>
</dbReference>
<evidence type="ECO:0000256" key="3">
    <source>
        <dbReference type="ARBA" id="ARBA00022691"/>
    </source>
</evidence>
<dbReference type="OMA" id="MFHAWMD"/>
<feature type="domain" description="Bulb-type lectin" evidence="5">
    <location>
        <begin position="2"/>
        <end position="106"/>
    </location>
</feature>
<dbReference type="InterPro" id="IPR001077">
    <property type="entry name" value="COMT_C"/>
</dbReference>
<dbReference type="OrthoDB" id="1535081at2759"/>
<dbReference type="PaxDb" id="5061-CADANGAP00000747"/>
<accession>A0A100I3I7</accession>
<keyword evidence="3" id="KW-0949">S-adenosyl-L-methionine</keyword>
<dbReference type="InterPro" id="IPR036388">
    <property type="entry name" value="WH-like_DNA-bd_sf"/>
</dbReference>
<dbReference type="SMART" id="SM00108">
    <property type="entry name" value="B_lectin"/>
    <property type="match status" value="1"/>
</dbReference>
<keyword evidence="2 6" id="KW-0808">Transferase</keyword>
<dbReference type="GO" id="GO:0044550">
    <property type="term" value="P:secondary metabolite biosynthetic process"/>
    <property type="evidence" value="ECO:0007669"/>
    <property type="project" value="UniProtKB-ARBA"/>
</dbReference>
<dbReference type="GO" id="GO:0032259">
    <property type="term" value="P:methylation"/>
    <property type="evidence" value="ECO:0007669"/>
    <property type="project" value="UniProtKB-KW"/>
</dbReference>
<dbReference type="InterPro" id="IPR012967">
    <property type="entry name" value="COMT_dimerisation"/>
</dbReference>
<keyword evidence="1 6" id="KW-0489">Methyltransferase</keyword>
<evidence type="ECO:0000313" key="6">
    <source>
        <dbReference type="EMBL" id="GAQ34049.1"/>
    </source>
</evidence>
<dbReference type="SUPFAM" id="SSF53335">
    <property type="entry name" value="S-adenosyl-L-methionine-dependent methyltransferases"/>
    <property type="match status" value="1"/>
</dbReference>
<comment type="caution">
    <text evidence="6">The sequence shown here is derived from an EMBL/GenBank/DDBJ whole genome shotgun (WGS) entry which is preliminary data.</text>
</comment>
<evidence type="ECO:0000313" key="7">
    <source>
        <dbReference type="Proteomes" id="UP000068243"/>
    </source>
</evidence>
<evidence type="ECO:0000256" key="1">
    <source>
        <dbReference type="ARBA" id="ARBA00022603"/>
    </source>
</evidence>
<dbReference type="InterPro" id="IPR036426">
    <property type="entry name" value="Bulb-type_lectin_dom_sf"/>
</dbReference>
<dbReference type="Gene3D" id="3.40.50.150">
    <property type="entry name" value="Vaccinia Virus protein VP39"/>
    <property type="match status" value="1"/>
</dbReference>
<dbReference type="VEuPathDB" id="FungiDB:M747DRAFT_355997"/>